<dbReference type="EMBL" id="HG994582">
    <property type="protein sequence ID" value="CAF2895368.1"/>
    <property type="molecule type" value="Genomic_DNA"/>
</dbReference>
<evidence type="ECO:0000313" key="2">
    <source>
        <dbReference type="Proteomes" id="UP000675881"/>
    </source>
</evidence>
<gene>
    <name evidence="1" type="ORF">LSAA_7118</name>
</gene>
<name>A0A7R8H750_LEPSM</name>
<dbReference type="AlphaFoldDB" id="A0A7R8H750"/>
<proteinExistence type="predicted"/>
<dbReference type="Proteomes" id="UP000675881">
    <property type="component" value="Chromosome 3"/>
</dbReference>
<dbReference type="OrthoDB" id="427924at2759"/>
<sequence length="186" mass="20969">MVPDGNNRKKSSFVKVFGGGKVPTYGEVSLDVKFYDSKSRILNFICTAVNKPILGFRSCVDLVIAAAKSDDWSCVQDEGLRSKRNALSVKNGLLFWGIRFAVPKKLRAKFLQQLHINHAAMESPCVKDNNKTPMAKNVWCQNFNNRKPTWLEGKILDKTGNVLFKVQVDGKIVIRHINQLRPHRSG</sequence>
<reference evidence="1" key="1">
    <citation type="submission" date="2021-02" db="EMBL/GenBank/DDBJ databases">
        <authorList>
            <person name="Bekaert M."/>
        </authorList>
    </citation>
    <scope>NUCLEOTIDE SEQUENCE</scope>
    <source>
        <strain evidence="1">IoA-00</strain>
    </source>
</reference>
<keyword evidence="2" id="KW-1185">Reference proteome</keyword>
<protein>
    <submittedName>
        <fullName evidence="1">(salmon louse) hypothetical protein</fullName>
    </submittedName>
</protein>
<evidence type="ECO:0000313" key="1">
    <source>
        <dbReference type="EMBL" id="CAF2895368.1"/>
    </source>
</evidence>
<accession>A0A7R8H750</accession>
<organism evidence="1 2">
    <name type="scientific">Lepeophtheirus salmonis</name>
    <name type="common">Salmon louse</name>
    <name type="synonym">Caligus salmonis</name>
    <dbReference type="NCBI Taxonomy" id="72036"/>
    <lineage>
        <taxon>Eukaryota</taxon>
        <taxon>Metazoa</taxon>
        <taxon>Ecdysozoa</taxon>
        <taxon>Arthropoda</taxon>
        <taxon>Crustacea</taxon>
        <taxon>Multicrustacea</taxon>
        <taxon>Hexanauplia</taxon>
        <taxon>Copepoda</taxon>
        <taxon>Siphonostomatoida</taxon>
        <taxon>Caligidae</taxon>
        <taxon>Lepeophtheirus</taxon>
    </lineage>
</organism>